<dbReference type="InterPro" id="IPR008278">
    <property type="entry name" value="4-PPantetheinyl_Trfase_dom"/>
</dbReference>
<proteinExistence type="predicted"/>
<evidence type="ECO:0000256" key="1">
    <source>
        <dbReference type="ARBA" id="ARBA00022679"/>
    </source>
</evidence>
<name>A0ABW8L7J6_9GAMM</name>
<dbReference type="RefSeq" id="WP_404672053.1">
    <property type="nucleotide sequence ID" value="NZ_JBJDPD010000007.1"/>
</dbReference>
<organism evidence="3 4">
    <name type="scientific">Psychrobacter namhaensis</name>
    <dbReference type="NCBI Taxonomy" id="292734"/>
    <lineage>
        <taxon>Bacteria</taxon>
        <taxon>Pseudomonadati</taxon>
        <taxon>Pseudomonadota</taxon>
        <taxon>Gammaproteobacteria</taxon>
        <taxon>Moraxellales</taxon>
        <taxon>Moraxellaceae</taxon>
        <taxon>Psychrobacter</taxon>
    </lineage>
</organism>
<protein>
    <submittedName>
        <fullName evidence="3">4'-phosphopantetheinyl transferase family protein</fullName>
    </submittedName>
</protein>
<evidence type="ECO:0000259" key="2">
    <source>
        <dbReference type="Pfam" id="PF01648"/>
    </source>
</evidence>
<comment type="caution">
    <text evidence="3">The sequence shown here is derived from an EMBL/GenBank/DDBJ whole genome shotgun (WGS) entry which is preliminary data.</text>
</comment>
<keyword evidence="1 3" id="KW-0808">Transferase</keyword>
<keyword evidence="4" id="KW-1185">Reference proteome</keyword>
<dbReference type="Proteomes" id="UP001620234">
    <property type="component" value="Unassembled WGS sequence"/>
</dbReference>
<dbReference type="Pfam" id="PF01648">
    <property type="entry name" value="ACPS"/>
    <property type="match status" value="1"/>
</dbReference>
<feature type="domain" description="4'-phosphopantetheinyl transferase" evidence="2">
    <location>
        <begin position="158"/>
        <end position="220"/>
    </location>
</feature>
<reference evidence="3 4" key="1">
    <citation type="submission" date="2024-11" db="EMBL/GenBank/DDBJ databases">
        <title>The Natural Products Discovery Center: Release of the First 8490 Sequenced Strains for Exploring Actinobacteria Biosynthetic Diversity.</title>
        <authorList>
            <person name="Kalkreuter E."/>
            <person name="Kautsar S.A."/>
            <person name="Yang D."/>
            <person name="Bader C.D."/>
            <person name="Teijaro C.N."/>
            <person name="Fluegel L."/>
            <person name="Davis C.M."/>
            <person name="Simpson J.R."/>
            <person name="Lauterbach L."/>
            <person name="Steele A.D."/>
            <person name="Gui C."/>
            <person name="Meng S."/>
            <person name="Li G."/>
            <person name="Viehrig K."/>
            <person name="Ye F."/>
            <person name="Su P."/>
            <person name="Kiefer A.F."/>
            <person name="Nichols A."/>
            <person name="Cepeda A.J."/>
            <person name="Yan W."/>
            <person name="Fan B."/>
            <person name="Jiang Y."/>
            <person name="Adhikari A."/>
            <person name="Zheng C.-J."/>
            <person name="Schuster L."/>
            <person name="Cowan T.M."/>
            <person name="Smanski M.J."/>
            <person name="Chevrette M.G."/>
            <person name="De Carvalho L.P.S."/>
            <person name="Shen B."/>
        </authorList>
    </citation>
    <scope>NUCLEOTIDE SEQUENCE [LARGE SCALE GENOMIC DNA]</scope>
    <source>
        <strain evidence="3 4">NPDC077433</strain>
    </source>
</reference>
<dbReference type="GO" id="GO:0016740">
    <property type="term" value="F:transferase activity"/>
    <property type="evidence" value="ECO:0007669"/>
    <property type="project" value="UniProtKB-KW"/>
</dbReference>
<sequence length="264" mass="30838">MPTVKLTHLQYTQLNPTTWCATAQVSEPLCLSFDTFREKSSWLWVFNTSTIHFNKMDGLNWQYYSPRVILSAREMAHQQRQLQRKGVRLLLQQLLNYLELRDTLDESDFPYQLIDSKHYVCFSHTGATQKKAVHQNLNQSLNTRSNSKVAVTISRHRPIGIDIETNDVAWHVAQRFYSDNELRVIQSLPTSQRDIITKLLWQIKESFIKIHQYKLAQGLGIDYSYLIADLLNAIRDPLSLWVTADYRSQYHVAILPIQQTVVIF</sequence>
<gene>
    <name evidence="3" type="ORF">ACI2I3_05960</name>
</gene>
<evidence type="ECO:0000313" key="3">
    <source>
        <dbReference type="EMBL" id="MFK4000881.1"/>
    </source>
</evidence>
<evidence type="ECO:0000313" key="4">
    <source>
        <dbReference type="Proteomes" id="UP001620234"/>
    </source>
</evidence>
<dbReference type="InterPro" id="IPR037143">
    <property type="entry name" value="4-PPantetheinyl_Trfase_dom_sf"/>
</dbReference>
<dbReference type="EMBL" id="JBJDPD010000007">
    <property type="protein sequence ID" value="MFK4000881.1"/>
    <property type="molecule type" value="Genomic_DNA"/>
</dbReference>
<dbReference type="Gene3D" id="3.90.470.20">
    <property type="entry name" value="4'-phosphopantetheinyl transferase domain"/>
    <property type="match status" value="2"/>
</dbReference>
<dbReference type="SUPFAM" id="SSF56214">
    <property type="entry name" value="4'-phosphopantetheinyl transferase"/>
    <property type="match status" value="1"/>
</dbReference>
<accession>A0ABW8L7J6</accession>